<name>A0A563U432_9SPHI</name>
<dbReference type="GO" id="GO:0016787">
    <property type="term" value="F:hydrolase activity"/>
    <property type="evidence" value="ECO:0007669"/>
    <property type="project" value="UniProtKB-KW"/>
</dbReference>
<sequence length="217" mass="24203">MPKVFLIAGLGADSRIFTHILLPNNYEKIGIQPLNPRRADTLNDVAQHIINQYNITVDDVVIGDSLGGIIAVEIGKLMPIRKLILTSTIKTSSEEPWYFKILRKLPVYDITPARLFTKLGAFVKPMLRHLSDEDALLIKSMLADSSPSFLKWGAQAALHWRNDVIPPNLHHIIGDKDLVFPCKNIKNPTAVIKGGTHIMVFDRANEINTLLADILKA</sequence>
<evidence type="ECO:0000313" key="2">
    <source>
        <dbReference type="Proteomes" id="UP000318010"/>
    </source>
</evidence>
<dbReference type="EMBL" id="VOEI01000003">
    <property type="protein sequence ID" value="TWR26107.1"/>
    <property type="molecule type" value="Genomic_DNA"/>
</dbReference>
<dbReference type="SUPFAM" id="SSF53474">
    <property type="entry name" value="alpha/beta-Hydrolases"/>
    <property type="match status" value="1"/>
</dbReference>
<keyword evidence="1" id="KW-0378">Hydrolase</keyword>
<reference evidence="1 2" key="1">
    <citation type="submission" date="2019-07" db="EMBL/GenBank/DDBJ databases">
        <authorList>
            <person name="Kim J."/>
        </authorList>
    </citation>
    <scope>NUCLEOTIDE SEQUENCE [LARGE SCALE GENOMIC DNA]</scope>
    <source>
        <strain evidence="1 2">MJ1a</strain>
    </source>
</reference>
<comment type="caution">
    <text evidence="1">The sequence shown here is derived from an EMBL/GenBank/DDBJ whole genome shotgun (WGS) entry which is preliminary data.</text>
</comment>
<dbReference type="AlphaFoldDB" id="A0A563U432"/>
<dbReference type="RefSeq" id="WP_146271214.1">
    <property type="nucleotide sequence ID" value="NZ_VOEI01000003.1"/>
</dbReference>
<dbReference type="Gene3D" id="3.40.50.1820">
    <property type="entry name" value="alpha/beta hydrolase"/>
    <property type="match status" value="1"/>
</dbReference>
<organism evidence="1 2">
    <name type="scientific">Mucilaginibacter achroorhodeus</name>
    <dbReference type="NCBI Taxonomy" id="2599294"/>
    <lineage>
        <taxon>Bacteria</taxon>
        <taxon>Pseudomonadati</taxon>
        <taxon>Bacteroidota</taxon>
        <taxon>Sphingobacteriia</taxon>
        <taxon>Sphingobacteriales</taxon>
        <taxon>Sphingobacteriaceae</taxon>
        <taxon>Mucilaginibacter</taxon>
    </lineage>
</organism>
<dbReference type="OrthoDB" id="659408at2"/>
<evidence type="ECO:0000313" key="1">
    <source>
        <dbReference type="EMBL" id="TWR26107.1"/>
    </source>
</evidence>
<protein>
    <submittedName>
        <fullName evidence="1">Alpha/beta hydrolase</fullName>
    </submittedName>
</protein>
<dbReference type="InterPro" id="IPR029058">
    <property type="entry name" value="AB_hydrolase_fold"/>
</dbReference>
<dbReference type="Proteomes" id="UP000318010">
    <property type="component" value="Unassembled WGS sequence"/>
</dbReference>
<keyword evidence="2" id="KW-1185">Reference proteome</keyword>
<accession>A0A563U432</accession>
<proteinExistence type="predicted"/>
<gene>
    <name evidence="1" type="ORF">FPZ42_10780</name>
</gene>